<evidence type="ECO:0000313" key="10">
    <source>
        <dbReference type="EMBL" id="ACD94532.1"/>
    </source>
</evidence>
<dbReference type="OrthoDB" id="5499652at2"/>
<feature type="transmembrane region" description="Helical" evidence="6">
    <location>
        <begin position="107"/>
        <end position="126"/>
    </location>
</feature>
<dbReference type="InterPro" id="IPR005467">
    <property type="entry name" value="His_kinase_dom"/>
</dbReference>
<keyword evidence="4 10" id="KW-0418">Kinase</keyword>
<dbReference type="Gene3D" id="3.30.565.10">
    <property type="entry name" value="Histidine kinase-like ATPase, C-terminal domain"/>
    <property type="match status" value="1"/>
</dbReference>
<dbReference type="eggNOG" id="COG4191">
    <property type="taxonomic scope" value="Bacteria"/>
</dbReference>
<keyword evidence="6" id="KW-0812">Transmembrane</keyword>
<evidence type="ECO:0000256" key="3">
    <source>
        <dbReference type="ARBA" id="ARBA00022679"/>
    </source>
</evidence>
<feature type="transmembrane region" description="Helical" evidence="6">
    <location>
        <begin position="41"/>
        <end position="70"/>
    </location>
</feature>
<dbReference type="EMBL" id="CP001089">
    <property type="protein sequence ID" value="ACD94532.1"/>
    <property type="molecule type" value="Genomic_DNA"/>
</dbReference>
<evidence type="ECO:0000256" key="4">
    <source>
        <dbReference type="ARBA" id="ARBA00022777"/>
    </source>
</evidence>
<evidence type="ECO:0000256" key="2">
    <source>
        <dbReference type="ARBA" id="ARBA00012438"/>
    </source>
</evidence>
<feature type="domain" description="PAS" evidence="8">
    <location>
        <begin position="485"/>
        <end position="556"/>
    </location>
</feature>
<evidence type="ECO:0000259" key="8">
    <source>
        <dbReference type="PROSITE" id="PS50112"/>
    </source>
</evidence>
<feature type="domain" description="PAC" evidence="9">
    <location>
        <begin position="558"/>
        <end position="610"/>
    </location>
</feature>
<keyword evidence="6" id="KW-1133">Transmembrane helix</keyword>
<dbReference type="GO" id="GO:0000155">
    <property type="term" value="F:phosphorelay sensor kinase activity"/>
    <property type="evidence" value="ECO:0007669"/>
    <property type="project" value="InterPro"/>
</dbReference>
<dbReference type="InterPro" id="IPR003594">
    <property type="entry name" value="HATPase_dom"/>
</dbReference>
<keyword evidence="11" id="KW-1185">Reference proteome</keyword>
<sequence>MTDAASDRWGLRQILALVLLVAASLLGNVLAPQLFTGFNYLLGSIGVMLVLRLFGIVPALCAALLAAVWCKQLFGHYYPLLWLGLEPLFVGLWLRRRPQDSLIMADLFYWLTAGLPLLVFVFVAVLKVAALGTAAAALMYLTIGVTNALVATLLLSQFSLEQRVWPQRSVATVSISQLIFQVLMLAVVLPALLVLVLTGRNREASVKQKMFDTLEIKARQIGQEVRQKIFHGVYPAIFGQEHRALLDVTAITQVLKNIQPNQDVQLHLLANQGEVIASTDQAVAGLPSYDPLSGGAVRSTDREQLYQRMPPNNPPVPLWQRAGRSAFIRVNHFPGTTVYAIAETRFAPYQAQILKGHRNALAALLLYLAVGAVLASLVARKIAKPLEQLSKTTTDLPGKLVSEDLVWPDSTIVEIGSLVENARQMARTLGSQFREIARINSELEERVELRTHELRESNQSLRREIDERITAERQRDHLMDELTIQLRFLQTLMDAIPNPIYFKDTRGQYQGFNQAFGQALGVVREQVIGRTADALYPPDIAAFHRDKDTQLFTEGGVQQYETDLIYADRKAHTIIVNKATYHSLSGDLAGLIGVFVDITERKRAELERDRLMRELEAKNNELEGIIYVASHDLRSPLVNIQGFSRKLAKNFTVLSKHLAGIELPPEQRDELLKLLTESMPRSVEFITGSVEKMDSLLSGLLRLSRLGRAAIAIENLDMNLLMSKITNSLAYQIESAGARITVKELLPCQGDAVQVSQVFTNLLDNAIKYRMPERPLEVLISSTVCDDGIRYCVRDNGIGIPSDYQEQVWEIFHRINPRDIPGEGLGLTASRRILDRLNGAIWLESGEGTGSSFFVRLPAQQELKG</sequence>
<dbReference type="PANTHER" id="PTHR42878">
    <property type="entry name" value="TWO-COMPONENT HISTIDINE KINASE"/>
    <property type="match status" value="1"/>
</dbReference>
<evidence type="ECO:0000256" key="5">
    <source>
        <dbReference type="ARBA" id="ARBA00023136"/>
    </source>
</evidence>
<dbReference type="PRINTS" id="PR00344">
    <property type="entry name" value="BCTRLSENSOR"/>
</dbReference>
<feature type="transmembrane region" description="Helical" evidence="6">
    <location>
        <begin position="77"/>
        <end position="95"/>
    </location>
</feature>
<dbReference type="eggNOG" id="COG4251">
    <property type="taxonomic scope" value="Bacteria"/>
</dbReference>
<dbReference type="InterPro" id="IPR036097">
    <property type="entry name" value="HisK_dim/P_sf"/>
</dbReference>
<dbReference type="Pfam" id="PF08448">
    <property type="entry name" value="PAS_4"/>
    <property type="match status" value="1"/>
</dbReference>
<keyword evidence="3" id="KW-0808">Transferase</keyword>
<organism evidence="10 11">
    <name type="scientific">Trichlorobacter lovleyi (strain ATCC BAA-1151 / DSM 17278 / SZ)</name>
    <name type="common">Geobacter lovleyi</name>
    <dbReference type="NCBI Taxonomy" id="398767"/>
    <lineage>
        <taxon>Bacteria</taxon>
        <taxon>Pseudomonadati</taxon>
        <taxon>Thermodesulfobacteriota</taxon>
        <taxon>Desulfuromonadia</taxon>
        <taxon>Geobacterales</taxon>
        <taxon>Geobacteraceae</taxon>
        <taxon>Trichlorobacter</taxon>
    </lineage>
</organism>
<dbReference type="PROSITE" id="PS50112">
    <property type="entry name" value="PAS"/>
    <property type="match status" value="1"/>
</dbReference>
<dbReference type="SUPFAM" id="SSF47384">
    <property type="entry name" value="Homodimeric domain of signal transducing histidine kinase"/>
    <property type="match status" value="1"/>
</dbReference>
<dbReference type="NCBIfam" id="TIGR00229">
    <property type="entry name" value="sensory_box"/>
    <property type="match status" value="1"/>
</dbReference>
<dbReference type="PROSITE" id="PS50109">
    <property type="entry name" value="HIS_KIN"/>
    <property type="match status" value="1"/>
</dbReference>
<dbReference type="GO" id="GO:0016020">
    <property type="term" value="C:membrane"/>
    <property type="evidence" value="ECO:0007669"/>
    <property type="project" value="UniProtKB-SubCell"/>
</dbReference>
<name>B3E4W7_TRIL1</name>
<dbReference type="GO" id="GO:0000156">
    <property type="term" value="F:phosphorelay response regulator activity"/>
    <property type="evidence" value="ECO:0007669"/>
    <property type="project" value="TreeGrafter"/>
</dbReference>
<dbReference type="InterPro" id="IPR050351">
    <property type="entry name" value="BphY/WalK/GraS-like"/>
</dbReference>
<evidence type="ECO:0000259" key="9">
    <source>
        <dbReference type="PROSITE" id="PS50113"/>
    </source>
</evidence>
<feature type="transmembrane region" description="Helical" evidence="6">
    <location>
        <begin position="360"/>
        <end position="379"/>
    </location>
</feature>
<dbReference type="Gene3D" id="3.30.450.20">
    <property type="entry name" value="PAS domain"/>
    <property type="match status" value="1"/>
</dbReference>
<dbReference type="Proteomes" id="UP000002420">
    <property type="component" value="Chromosome"/>
</dbReference>
<dbReference type="SMART" id="SM00091">
    <property type="entry name" value="PAS"/>
    <property type="match status" value="1"/>
</dbReference>
<dbReference type="InterPro" id="IPR035965">
    <property type="entry name" value="PAS-like_dom_sf"/>
</dbReference>
<dbReference type="CDD" id="cd00130">
    <property type="entry name" value="PAS"/>
    <property type="match status" value="1"/>
</dbReference>
<accession>B3E4W7</accession>
<dbReference type="KEGG" id="glo:Glov_0806"/>
<dbReference type="InterPro" id="IPR000700">
    <property type="entry name" value="PAS-assoc_C"/>
</dbReference>
<dbReference type="Gene3D" id="6.10.340.10">
    <property type="match status" value="1"/>
</dbReference>
<dbReference type="RefSeq" id="WP_012468888.1">
    <property type="nucleotide sequence ID" value="NC_010814.1"/>
</dbReference>
<dbReference type="Gene3D" id="1.10.287.130">
    <property type="match status" value="1"/>
</dbReference>
<dbReference type="STRING" id="398767.Glov_0806"/>
<dbReference type="Pfam" id="PF02518">
    <property type="entry name" value="HATPase_c"/>
    <property type="match status" value="1"/>
</dbReference>
<feature type="transmembrane region" description="Helical" evidence="6">
    <location>
        <begin position="14"/>
        <end position="35"/>
    </location>
</feature>
<proteinExistence type="predicted"/>
<dbReference type="InterPro" id="IPR000014">
    <property type="entry name" value="PAS"/>
</dbReference>
<dbReference type="AlphaFoldDB" id="B3E4W7"/>
<feature type="transmembrane region" description="Helical" evidence="6">
    <location>
        <begin position="178"/>
        <end position="199"/>
    </location>
</feature>
<evidence type="ECO:0000313" key="11">
    <source>
        <dbReference type="Proteomes" id="UP000002420"/>
    </source>
</evidence>
<dbReference type="InterPro" id="IPR004358">
    <property type="entry name" value="Sig_transdc_His_kin-like_C"/>
</dbReference>
<dbReference type="GO" id="GO:0030295">
    <property type="term" value="F:protein kinase activator activity"/>
    <property type="evidence" value="ECO:0007669"/>
    <property type="project" value="TreeGrafter"/>
</dbReference>
<evidence type="ECO:0000256" key="6">
    <source>
        <dbReference type="SAM" id="Phobius"/>
    </source>
</evidence>
<keyword evidence="5 6" id="KW-0472">Membrane</keyword>
<dbReference type="InterPro" id="IPR013656">
    <property type="entry name" value="PAS_4"/>
</dbReference>
<reference evidence="10 11" key="1">
    <citation type="submission" date="2008-05" db="EMBL/GenBank/DDBJ databases">
        <title>Complete sequence of chromosome of Geobacter lovleyi SZ.</title>
        <authorList>
            <consortium name="US DOE Joint Genome Institute"/>
            <person name="Lucas S."/>
            <person name="Copeland A."/>
            <person name="Lapidus A."/>
            <person name="Glavina del Rio T."/>
            <person name="Dalin E."/>
            <person name="Tice H."/>
            <person name="Bruce D."/>
            <person name="Goodwin L."/>
            <person name="Pitluck S."/>
            <person name="Chertkov O."/>
            <person name="Meincke L."/>
            <person name="Brettin T."/>
            <person name="Detter J.C."/>
            <person name="Han C."/>
            <person name="Tapia R."/>
            <person name="Kuske C.R."/>
            <person name="Schmutz J."/>
            <person name="Larimer F."/>
            <person name="Land M."/>
            <person name="Hauser L."/>
            <person name="Kyrpides N."/>
            <person name="Mikhailova N."/>
            <person name="Sung Y."/>
            <person name="Fletcher K.E."/>
            <person name="Ritalahti K.M."/>
            <person name="Loeffler F.E."/>
            <person name="Richardson P."/>
        </authorList>
    </citation>
    <scope>NUCLEOTIDE SEQUENCE [LARGE SCALE GENOMIC DNA]</scope>
    <source>
        <strain evidence="11">ATCC BAA-1151 / DSM 17278 / SZ</strain>
    </source>
</reference>
<dbReference type="PANTHER" id="PTHR42878:SF15">
    <property type="entry name" value="BACTERIOPHYTOCHROME"/>
    <property type="match status" value="1"/>
</dbReference>
<dbReference type="EC" id="2.7.13.3" evidence="2"/>
<dbReference type="SUPFAM" id="SSF55874">
    <property type="entry name" value="ATPase domain of HSP90 chaperone/DNA topoisomerase II/histidine kinase"/>
    <property type="match status" value="1"/>
</dbReference>
<dbReference type="SUPFAM" id="SSF55785">
    <property type="entry name" value="PYP-like sensor domain (PAS domain)"/>
    <property type="match status" value="1"/>
</dbReference>
<feature type="domain" description="Histidine kinase" evidence="7">
    <location>
        <begin position="628"/>
        <end position="861"/>
    </location>
</feature>
<evidence type="ECO:0000256" key="1">
    <source>
        <dbReference type="ARBA" id="ARBA00000085"/>
    </source>
</evidence>
<dbReference type="PROSITE" id="PS50113">
    <property type="entry name" value="PAC"/>
    <property type="match status" value="1"/>
</dbReference>
<dbReference type="HOGENOM" id="CLU_016375_0_0_7"/>
<dbReference type="GO" id="GO:0007234">
    <property type="term" value="P:osmosensory signaling via phosphorelay pathway"/>
    <property type="evidence" value="ECO:0007669"/>
    <property type="project" value="TreeGrafter"/>
</dbReference>
<protein>
    <recommendedName>
        <fullName evidence="2">histidine kinase</fullName>
        <ecNumber evidence="2">2.7.13.3</ecNumber>
    </recommendedName>
</protein>
<comment type="catalytic activity">
    <reaction evidence="1">
        <text>ATP + protein L-histidine = ADP + protein N-phospho-L-histidine.</text>
        <dbReference type="EC" id="2.7.13.3"/>
    </reaction>
</comment>
<gene>
    <name evidence="10" type="ordered locus">Glov_0806</name>
</gene>
<evidence type="ECO:0000259" key="7">
    <source>
        <dbReference type="PROSITE" id="PS50109"/>
    </source>
</evidence>
<feature type="transmembrane region" description="Helical" evidence="6">
    <location>
        <begin position="138"/>
        <end position="158"/>
    </location>
</feature>
<dbReference type="InterPro" id="IPR036890">
    <property type="entry name" value="HATPase_C_sf"/>
</dbReference>
<dbReference type="SMART" id="SM00387">
    <property type="entry name" value="HATPase_c"/>
    <property type="match status" value="1"/>
</dbReference>